<proteinExistence type="predicted"/>
<organism evidence="1 2">
    <name type="scientific">Lasiodiplodia mahajangana</name>
    <dbReference type="NCBI Taxonomy" id="1108764"/>
    <lineage>
        <taxon>Eukaryota</taxon>
        <taxon>Fungi</taxon>
        <taxon>Dikarya</taxon>
        <taxon>Ascomycota</taxon>
        <taxon>Pezizomycotina</taxon>
        <taxon>Dothideomycetes</taxon>
        <taxon>Dothideomycetes incertae sedis</taxon>
        <taxon>Botryosphaeriales</taxon>
        <taxon>Botryosphaeriaceae</taxon>
        <taxon>Lasiodiplodia</taxon>
    </lineage>
</organism>
<sequence>MFIGVMVRNRDFPSPRAANNEDLRPKLAYDSDQGWALALDPPEQDLLNRRRHEDCWERIIIVEPVSSSLDEAAAEVISGSTELEKINDTDIRDGPR</sequence>
<name>A0ACC2JST0_9PEZI</name>
<comment type="caution">
    <text evidence="1">The sequence shown here is derived from an EMBL/GenBank/DDBJ whole genome shotgun (WGS) entry which is preliminary data.</text>
</comment>
<evidence type="ECO:0000313" key="1">
    <source>
        <dbReference type="EMBL" id="KAJ8130480.1"/>
    </source>
</evidence>
<protein>
    <submittedName>
        <fullName evidence="1">Uncharacterized protein</fullName>
    </submittedName>
</protein>
<evidence type="ECO:0000313" key="2">
    <source>
        <dbReference type="Proteomes" id="UP001153332"/>
    </source>
</evidence>
<gene>
    <name evidence="1" type="ORF">O1611_g3150</name>
</gene>
<accession>A0ACC2JST0</accession>
<keyword evidence="2" id="KW-1185">Reference proteome</keyword>
<dbReference type="EMBL" id="JAPUUL010000490">
    <property type="protein sequence ID" value="KAJ8130480.1"/>
    <property type="molecule type" value="Genomic_DNA"/>
</dbReference>
<reference evidence="1" key="1">
    <citation type="submission" date="2022-12" db="EMBL/GenBank/DDBJ databases">
        <title>Genome Sequence of Lasiodiplodia mahajangana.</title>
        <authorList>
            <person name="Buettner E."/>
        </authorList>
    </citation>
    <scope>NUCLEOTIDE SEQUENCE</scope>
    <source>
        <strain evidence="1">VT137</strain>
    </source>
</reference>
<dbReference type="Proteomes" id="UP001153332">
    <property type="component" value="Unassembled WGS sequence"/>
</dbReference>